<dbReference type="OrthoDB" id="8552213at2"/>
<evidence type="ECO:0000259" key="1">
    <source>
        <dbReference type="PROSITE" id="PS50883"/>
    </source>
</evidence>
<sequence length="257" mass="28800">MPKLPLFMAKKMTTPVFADYFIHTAFNPVYALNGRLLAVDLLSSFTHASLKVVVPQDILLSQLDGEQRLQTLQKQIGVIEHYHDFFLQNNVAVILSVDEEMVETILSSEFLLRKLQPLQALELALNESFPDFKAGKDNPLLSNLSDKFKLTLNNFGSGKAPAKAVYDNLFHRIRLDKYFLQQTLKRASYHSMLKAIAYQVSDHCQQFIVQGVDDLATLEKITPFAFTGMQGALFPPVPDSELATLMEPPPGFSDGHG</sequence>
<dbReference type="InterPro" id="IPR035919">
    <property type="entry name" value="EAL_sf"/>
</dbReference>
<gene>
    <name evidence="2" type="ORF">COO59_04565</name>
</gene>
<comment type="caution">
    <text evidence="2">The sequence shown here is derived from an EMBL/GenBank/DDBJ whole genome shotgun (WGS) entry which is preliminary data.</text>
</comment>
<dbReference type="Pfam" id="PF00563">
    <property type="entry name" value="EAL"/>
    <property type="match status" value="1"/>
</dbReference>
<dbReference type="Proteomes" id="UP000236345">
    <property type="component" value="Unassembled WGS sequence"/>
</dbReference>
<accession>A0A2K1QDT8</accession>
<protein>
    <recommendedName>
        <fullName evidence="1">EAL domain-containing protein</fullName>
    </recommendedName>
</protein>
<dbReference type="PROSITE" id="PS50883">
    <property type="entry name" value="EAL"/>
    <property type="match status" value="1"/>
</dbReference>
<dbReference type="InterPro" id="IPR001633">
    <property type="entry name" value="EAL_dom"/>
</dbReference>
<name>A0A2K1QDT8_9GAMM</name>
<evidence type="ECO:0000313" key="2">
    <source>
        <dbReference type="EMBL" id="PNS13183.1"/>
    </source>
</evidence>
<feature type="domain" description="EAL" evidence="1">
    <location>
        <begin position="5"/>
        <end position="251"/>
    </location>
</feature>
<proteinExistence type="predicted"/>
<evidence type="ECO:0000313" key="3">
    <source>
        <dbReference type="Proteomes" id="UP000236345"/>
    </source>
</evidence>
<organism evidence="2 3">
    <name type="scientific">Mixta theicola</name>
    <dbReference type="NCBI Taxonomy" id="1458355"/>
    <lineage>
        <taxon>Bacteria</taxon>
        <taxon>Pseudomonadati</taxon>
        <taxon>Pseudomonadota</taxon>
        <taxon>Gammaproteobacteria</taxon>
        <taxon>Enterobacterales</taxon>
        <taxon>Erwiniaceae</taxon>
        <taxon>Mixta</taxon>
    </lineage>
</organism>
<dbReference type="Gene3D" id="3.20.20.450">
    <property type="entry name" value="EAL domain"/>
    <property type="match status" value="1"/>
</dbReference>
<dbReference type="SUPFAM" id="SSF141868">
    <property type="entry name" value="EAL domain-like"/>
    <property type="match status" value="1"/>
</dbReference>
<keyword evidence="3" id="KW-1185">Reference proteome</keyword>
<dbReference type="EMBL" id="NWUO01000002">
    <property type="protein sequence ID" value="PNS13183.1"/>
    <property type="molecule type" value="Genomic_DNA"/>
</dbReference>
<dbReference type="AlphaFoldDB" id="A0A2K1QDT8"/>
<reference evidence="3" key="1">
    <citation type="submission" date="2017-09" db="EMBL/GenBank/DDBJ databases">
        <authorList>
            <person name="Palmer M."/>
            <person name="Steenkamp E.T."/>
            <person name="Coetzee M.P."/>
            <person name="Avontuur J.R."/>
            <person name="Van Zyl E."/>
            <person name="Chan W.-Y."/>
            <person name="Blom J."/>
            <person name="Venter S.N."/>
        </authorList>
    </citation>
    <scope>NUCLEOTIDE SEQUENCE [LARGE SCALE GENOMIC DNA]</scope>
    <source>
        <strain evidence="3">QC88-366</strain>
    </source>
</reference>